<feature type="transmembrane region" description="Helical" evidence="7">
    <location>
        <begin position="98"/>
        <end position="124"/>
    </location>
</feature>
<keyword evidence="9" id="KW-1185">Reference proteome</keyword>
<keyword evidence="6 7" id="KW-0472">Membrane</keyword>
<feature type="transmembrane region" description="Helical" evidence="7">
    <location>
        <begin position="69"/>
        <end position="86"/>
    </location>
</feature>
<proteinExistence type="inferred from homology"/>
<evidence type="ECO:0000256" key="5">
    <source>
        <dbReference type="ARBA" id="ARBA00022989"/>
    </source>
</evidence>
<dbReference type="InterPro" id="IPR001640">
    <property type="entry name" value="Lgt"/>
</dbReference>
<evidence type="ECO:0008006" key="10">
    <source>
        <dbReference type="Google" id="ProtNLM"/>
    </source>
</evidence>
<dbReference type="Proteomes" id="UP000289555">
    <property type="component" value="Chromosome"/>
</dbReference>
<evidence type="ECO:0000313" key="8">
    <source>
        <dbReference type="EMBL" id="BBI49828.1"/>
    </source>
</evidence>
<evidence type="ECO:0000256" key="3">
    <source>
        <dbReference type="ARBA" id="ARBA00022679"/>
    </source>
</evidence>
<evidence type="ECO:0000256" key="1">
    <source>
        <dbReference type="ARBA" id="ARBA00007150"/>
    </source>
</evidence>
<comment type="similarity">
    <text evidence="1">Belongs to the Lgt family.</text>
</comment>
<name>A0ABN5WY35_9GAMM</name>
<evidence type="ECO:0000256" key="2">
    <source>
        <dbReference type="ARBA" id="ARBA00022475"/>
    </source>
</evidence>
<dbReference type="PANTHER" id="PTHR30589">
    <property type="entry name" value="PROLIPOPROTEIN DIACYLGLYCERYL TRANSFERASE"/>
    <property type="match status" value="1"/>
</dbReference>
<organism evidence="8 9">
    <name type="scientific">Vreelandella olivaria</name>
    <dbReference type="NCBI Taxonomy" id="390919"/>
    <lineage>
        <taxon>Bacteria</taxon>
        <taxon>Pseudomonadati</taxon>
        <taxon>Pseudomonadota</taxon>
        <taxon>Gammaproteobacteria</taxon>
        <taxon>Oceanospirillales</taxon>
        <taxon>Halomonadaceae</taxon>
        <taxon>Vreelandella</taxon>
    </lineage>
</organism>
<gene>
    <name evidence="8" type="ORF">HORIV_22490</name>
</gene>
<protein>
    <recommendedName>
        <fullName evidence="10">Prolipoprotein diacylglyceryl transferase</fullName>
    </recommendedName>
</protein>
<keyword evidence="5 7" id="KW-1133">Transmembrane helix</keyword>
<dbReference type="PANTHER" id="PTHR30589:SF0">
    <property type="entry name" value="PHOSPHATIDYLGLYCEROL--PROLIPOPROTEIN DIACYLGLYCERYL TRANSFERASE"/>
    <property type="match status" value="1"/>
</dbReference>
<sequence>MPIGLGAGRIGNFINHELPGRVTSLPWGMSFPGMGPEPRHPSALYEALLEGVVLFAILWWVSAKPTSRGFLSGLFLVCYGVFRFMVEFVRMPDAHIGFIAFGWVTMGMLLTLPMIALGLFVIAWSRSQPVDVKA</sequence>
<evidence type="ECO:0000313" key="9">
    <source>
        <dbReference type="Proteomes" id="UP000289555"/>
    </source>
</evidence>
<evidence type="ECO:0000256" key="6">
    <source>
        <dbReference type="ARBA" id="ARBA00023136"/>
    </source>
</evidence>
<keyword evidence="2" id="KW-1003">Cell membrane</keyword>
<reference evidence="9" key="1">
    <citation type="journal article" date="2019" name="Microbiol. Resour. Announc.">
        <title>Complete Genome Sequence of Halomonas olivaria, a Moderately Halophilic Bacterium Isolated from Olive Processing Effluents, Obtained by Nanopore Sequencing.</title>
        <authorList>
            <person name="Nagata S."/>
            <person name="Ii K.M."/>
            <person name="Tsukimi T."/>
            <person name="Miura M.C."/>
            <person name="Galipon J."/>
            <person name="Arakawa K."/>
        </authorList>
    </citation>
    <scope>NUCLEOTIDE SEQUENCE [LARGE SCALE GENOMIC DNA]</scope>
    <source>
        <strain evidence="9">TYRC17</strain>
    </source>
</reference>
<dbReference type="EMBL" id="AP019416">
    <property type="protein sequence ID" value="BBI49828.1"/>
    <property type="molecule type" value="Genomic_DNA"/>
</dbReference>
<evidence type="ECO:0000256" key="7">
    <source>
        <dbReference type="SAM" id="Phobius"/>
    </source>
</evidence>
<dbReference type="Pfam" id="PF01790">
    <property type="entry name" value="LGT"/>
    <property type="match status" value="1"/>
</dbReference>
<evidence type="ECO:0000256" key="4">
    <source>
        <dbReference type="ARBA" id="ARBA00022692"/>
    </source>
</evidence>
<dbReference type="PROSITE" id="PS01311">
    <property type="entry name" value="LGT"/>
    <property type="match status" value="1"/>
</dbReference>
<keyword evidence="3" id="KW-0808">Transferase</keyword>
<accession>A0ABN5WY35</accession>
<keyword evidence="4 7" id="KW-0812">Transmembrane</keyword>
<feature type="transmembrane region" description="Helical" evidence="7">
    <location>
        <begin position="43"/>
        <end position="63"/>
    </location>
</feature>